<sequence length="444" mass="50411">MNKPLQLSLILLLVSFQTFAQVKVEGIVSKNISGYNKGDTIELLGMRTNNLETQLLIATPTGTTRFVNSSKIEILDNDLGYWQLAWFKYRAADINKTGWNNSERAILSEEADEYFQNAYQNNIILENELLYDYIYQIILEIHPQALNKGFESYIKLVIIKSIEKESFVFDNGMIVLTTGLLAQLDSKAELVKILTNKVAHIVMEHNLVNLKQEIKAERSARAWSTIAAGVTAVAGTYNSIENDTYFDPSLVESAGIAAYFISKSIMESAGARYNMQQNMEAIKITDEFVREHQDISTRNEEQFFSYIAPVISLTSWQAYHMKNYRLSLELAKKLQQNQLAREDDYLLLSKLSRATSNSEEANINALNYLAIAQEMCDGQLIDLDKEAAILYLRLNDKENARRALNNYKNGLLRLSEDGASISQELNAIDQMLNYHNMALENEGE</sequence>
<feature type="chain" id="PRO_5045715270" description="Peptidase M48 domain-containing protein" evidence="7">
    <location>
        <begin position="21"/>
        <end position="444"/>
    </location>
</feature>
<name>A0ABQ1N9P0_9BACT</name>
<protein>
    <recommendedName>
        <fullName evidence="8">Peptidase M48 domain-containing protein</fullName>
    </recommendedName>
</protein>
<organism evidence="9 10">
    <name type="scientific">Marivirga lumbricoides</name>
    <dbReference type="NCBI Taxonomy" id="1046115"/>
    <lineage>
        <taxon>Bacteria</taxon>
        <taxon>Pseudomonadati</taxon>
        <taxon>Bacteroidota</taxon>
        <taxon>Cytophagia</taxon>
        <taxon>Cytophagales</taxon>
        <taxon>Marivirgaceae</taxon>
        <taxon>Marivirga</taxon>
    </lineage>
</organism>
<feature type="domain" description="Peptidase M48" evidence="8">
    <location>
        <begin position="145"/>
        <end position="213"/>
    </location>
</feature>
<evidence type="ECO:0000259" key="8">
    <source>
        <dbReference type="Pfam" id="PF01435"/>
    </source>
</evidence>
<keyword evidence="3" id="KW-0479">Metal-binding</keyword>
<evidence type="ECO:0000313" key="9">
    <source>
        <dbReference type="EMBL" id="GGC55565.1"/>
    </source>
</evidence>
<evidence type="ECO:0000256" key="3">
    <source>
        <dbReference type="ARBA" id="ARBA00022723"/>
    </source>
</evidence>
<accession>A0ABQ1N9P0</accession>
<evidence type="ECO:0000256" key="5">
    <source>
        <dbReference type="ARBA" id="ARBA00022833"/>
    </source>
</evidence>
<dbReference type="RefSeq" id="WP_188467759.1">
    <property type="nucleotide sequence ID" value="NZ_BAABHU010000024.1"/>
</dbReference>
<keyword evidence="4" id="KW-0378">Hydrolase</keyword>
<evidence type="ECO:0000256" key="7">
    <source>
        <dbReference type="SAM" id="SignalP"/>
    </source>
</evidence>
<keyword evidence="6" id="KW-0482">Metalloprotease</keyword>
<proteinExistence type="predicted"/>
<reference evidence="10" key="1">
    <citation type="journal article" date="2019" name="Int. J. Syst. Evol. Microbiol.">
        <title>The Global Catalogue of Microorganisms (GCM) 10K type strain sequencing project: providing services to taxonomists for standard genome sequencing and annotation.</title>
        <authorList>
            <consortium name="The Broad Institute Genomics Platform"/>
            <consortium name="The Broad Institute Genome Sequencing Center for Infectious Disease"/>
            <person name="Wu L."/>
            <person name="Ma J."/>
        </authorList>
    </citation>
    <scope>NUCLEOTIDE SEQUENCE [LARGE SCALE GENOMIC DNA]</scope>
    <source>
        <strain evidence="10">CGMCC 1.10832</strain>
    </source>
</reference>
<keyword evidence="7" id="KW-0732">Signal</keyword>
<dbReference type="InterPro" id="IPR001915">
    <property type="entry name" value="Peptidase_M48"/>
</dbReference>
<keyword evidence="10" id="KW-1185">Reference proteome</keyword>
<dbReference type="EMBL" id="BMEC01000024">
    <property type="protein sequence ID" value="GGC55565.1"/>
    <property type="molecule type" value="Genomic_DNA"/>
</dbReference>
<evidence type="ECO:0000256" key="1">
    <source>
        <dbReference type="ARBA" id="ARBA00001947"/>
    </source>
</evidence>
<feature type="signal peptide" evidence="7">
    <location>
        <begin position="1"/>
        <end position="20"/>
    </location>
</feature>
<evidence type="ECO:0000256" key="4">
    <source>
        <dbReference type="ARBA" id="ARBA00022801"/>
    </source>
</evidence>
<dbReference type="Proteomes" id="UP000636010">
    <property type="component" value="Unassembled WGS sequence"/>
</dbReference>
<comment type="cofactor">
    <cofactor evidence="1">
        <name>Zn(2+)</name>
        <dbReference type="ChEBI" id="CHEBI:29105"/>
    </cofactor>
</comment>
<dbReference type="Pfam" id="PF01435">
    <property type="entry name" value="Peptidase_M48"/>
    <property type="match status" value="1"/>
</dbReference>
<evidence type="ECO:0000313" key="10">
    <source>
        <dbReference type="Proteomes" id="UP000636010"/>
    </source>
</evidence>
<gene>
    <name evidence="9" type="ORF">GCM10011506_46530</name>
</gene>
<evidence type="ECO:0000256" key="2">
    <source>
        <dbReference type="ARBA" id="ARBA00022670"/>
    </source>
</evidence>
<evidence type="ECO:0000256" key="6">
    <source>
        <dbReference type="ARBA" id="ARBA00023049"/>
    </source>
</evidence>
<keyword evidence="5" id="KW-0862">Zinc</keyword>
<comment type="caution">
    <text evidence="9">The sequence shown here is derived from an EMBL/GenBank/DDBJ whole genome shotgun (WGS) entry which is preliminary data.</text>
</comment>
<keyword evidence="2" id="KW-0645">Protease</keyword>